<evidence type="ECO:0000313" key="2">
    <source>
        <dbReference type="Proteomes" id="UP000318825"/>
    </source>
</evidence>
<gene>
    <name evidence="1" type="ORF">NWI01_01280</name>
</gene>
<evidence type="ECO:0000313" key="1">
    <source>
        <dbReference type="EMBL" id="GEC14236.1"/>
    </source>
</evidence>
<protein>
    <submittedName>
        <fullName evidence="1">Uncharacterized protein</fullName>
    </submittedName>
</protein>
<reference evidence="1 2" key="1">
    <citation type="submission" date="2019-06" db="EMBL/GenBank/DDBJ databases">
        <title>Whole genome shotgun sequence of Nitrobacter winogradskyi NBRC 14297.</title>
        <authorList>
            <person name="Hosoyama A."/>
            <person name="Uohara A."/>
            <person name="Ohji S."/>
            <person name="Ichikawa N."/>
        </authorList>
    </citation>
    <scope>NUCLEOTIDE SEQUENCE [LARGE SCALE GENOMIC DNA]</scope>
    <source>
        <strain evidence="1 2">NBRC 14297</strain>
    </source>
</reference>
<proteinExistence type="predicted"/>
<name>A0A4Y3WAF9_NITWI</name>
<comment type="caution">
    <text evidence="1">The sequence shown here is derived from an EMBL/GenBank/DDBJ whole genome shotgun (WGS) entry which is preliminary data.</text>
</comment>
<organism evidence="1 2">
    <name type="scientific">Nitrobacter winogradskyi</name>
    <name type="common">Nitrobacter agilis</name>
    <dbReference type="NCBI Taxonomy" id="913"/>
    <lineage>
        <taxon>Bacteria</taxon>
        <taxon>Pseudomonadati</taxon>
        <taxon>Pseudomonadota</taxon>
        <taxon>Alphaproteobacteria</taxon>
        <taxon>Hyphomicrobiales</taxon>
        <taxon>Nitrobacteraceae</taxon>
        <taxon>Nitrobacter</taxon>
    </lineage>
</organism>
<sequence>MNDDTMDALRNLLAQMRGEADAGRTEHLADAVRLIKAFMLLDSDSRRAVIDTAERLVIKKV</sequence>
<dbReference type="Proteomes" id="UP000318825">
    <property type="component" value="Unassembled WGS sequence"/>
</dbReference>
<accession>A0A4Y3WAF9</accession>
<dbReference type="AlphaFoldDB" id="A0A4Y3WAF9"/>
<dbReference type="EMBL" id="BJNF01000002">
    <property type="protein sequence ID" value="GEC14236.1"/>
    <property type="molecule type" value="Genomic_DNA"/>
</dbReference>
<dbReference type="OrthoDB" id="8265704at2"/>
<dbReference type="RefSeq" id="WP_141381814.1">
    <property type="nucleotide sequence ID" value="NZ_BJNF01000002.1"/>
</dbReference>